<keyword evidence="1" id="KW-0378">Hydrolase</keyword>
<comment type="similarity">
    <text evidence="1">Belongs to the peptidase S10 family.</text>
</comment>
<dbReference type="GO" id="GO:0006508">
    <property type="term" value="P:proteolysis"/>
    <property type="evidence" value="ECO:0007669"/>
    <property type="project" value="UniProtKB-KW"/>
</dbReference>
<dbReference type="InterPro" id="IPR001563">
    <property type="entry name" value="Peptidase_S10"/>
</dbReference>
<comment type="caution">
    <text evidence="2">The sequence shown here is derived from an EMBL/GenBank/DDBJ whole genome shotgun (WGS) entry which is preliminary data.</text>
</comment>
<dbReference type="EC" id="3.4.16.-" evidence="1"/>
<dbReference type="AlphaFoldDB" id="A0A8S1JYB0"/>
<accession>A0A8S1JYB0</accession>
<evidence type="ECO:0000256" key="1">
    <source>
        <dbReference type="RuleBase" id="RU361156"/>
    </source>
</evidence>
<keyword evidence="1" id="KW-0732">Signal</keyword>
<feature type="chain" id="PRO_5036516469" description="Carboxypeptidase" evidence="1">
    <location>
        <begin position="20"/>
        <end position="495"/>
    </location>
</feature>
<dbReference type="PANTHER" id="PTHR11802:SF201">
    <property type="entry name" value="CARBOXYPEPTIDASE"/>
    <property type="match status" value="1"/>
</dbReference>
<dbReference type="EMBL" id="CAJJDN010000003">
    <property type="protein sequence ID" value="CAD8047983.1"/>
    <property type="molecule type" value="Genomic_DNA"/>
</dbReference>
<dbReference type="PROSITE" id="PS00131">
    <property type="entry name" value="CARBOXYPEPT_SER_SER"/>
    <property type="match status" value="1"/>
</dbReference>
<dbReference type="Pfam" id="PF00450">
    <property type="entry name" value="Peptidase_S10"/>
    <property type="match status" value="1"/>
</dbReference>
<dbReference type="Proteomes" id="UP000692954">
    <property type="component" value="Unassembled WGS sequence"/>
</dbReference>
<evidence type="ECO:0000313" key="2">
    <source>
        <dbReference type="EMBL" id="CAD8047983.1"/>
    </source>
</evidence>
<dbReference type="OrthoDB" id="443318at2759"/>
<organism evidence="2 3">
    <name type="scientific">Paramecium sonneborni</name>
    <dbReference type="NCBI Taxonomy" id="65129"/>
    <lineage>
        <taxon>Eukaryota</taxon>
        <taxon>Sar</taxon>
        <taxon>Alveolata</taxon>
        <taxon>Ciliophora</taxon>
        <taxon>Intramacronucleata</taxon>
        <taxon>Oligohymenophorea</taxon>
        <taxon>Peniculida</taxon>
        <taxon>Parameciidae</taxon>
        <taxon>Paramecium</taxon>
    </lineage>
</organism>
<dbReference type="GO" id="GO:0004185">
    <property type="term" value="F:serine-type carboxypeptidase activity"/>
    <property type="evidence" value="ECO:0007669"/>
    <property type="project" value="UniProtKB-UniRule"/>
</dbReference>
<sequence>MQQLITIQLLICLTLASTAQDDLVKSDDLKEYTKGVFDFKGQMYSGYLKAIDDDKTYFHYYFMTSTFEDQDISEQNTPVLLWLNGGPGCSSLQGAVKENGPFVFKEGTAEFQENIWGWTKFAHMLYLESPAKVGYSYGDAHVNDDTVAIQNLRALQDFFQRFPEYQTKDFFISGESYAGIYIPLLANQILLHNQLHPNNIINLKGIMIGNGCTHPTECSKVADIYPIHTIEFFGRQGFLSEEQYQFAQHLQNSNKCSNLHQLHQECYDFLDEVIDQYYYSPLVFLMNPYNVYGYCYNYKPELQHRKYDPMLKRFKRKKQLNDDDEEFGYCTDGIGMDVVFKDPKWKLITHIKSESPEWDVCTGDKEFIYKKFEQQSYYIYESLIKSKKIRIMHFSGDVDSVVPITGTLYWIQLLQNELQLSTTENWRAWYVPGEKIINEQQNAGNVFSIEGLQFVSVRNAGHMVPTDRRKEAYYMIKYFILDRKLPNKQQSVFLQ</sequence>
<dbReference type="FunFam" id="3.40.50.1820:FF:000253">
    <property type="entry name" value="Carboxypeptidase"/>
    <property type="match status" value="1"/>
</dbReference>
<name>A0A8S1JYB0_9CILI</name>
<gene>
    <name evidence="2" type="ORF">PSON_ATCC_30995.1.T0030020</name>
</gene>
<feature type="signal peptide" evidence="1">
    <location>
        <begin position="1"/>
        <end position="19"/>
    </location>
</feature>
<reference evidence="2" key="1">
    <citation type="submission" date="2021-01" db="EMBL/GenBank/DDBJ databases">
        <authorList>
            <consortium name="Genoscope - CEA"/>
            <person name="William W."/>
        </authorList>
    </citation>
    <scope>NUCLEOTIDE SEQUENCE</scope>
</reference>
<keyword evidence="1" id="KW-0121">Carboxypeptidase</keyword>
<dbReference type="PANTHER" id="PTHR11802">
    <property type="entry name" value="SERINE PROTEASE FAMILY S10 SERINE CARBOXYPEPTIDASE"/>
    <property type="match status" value="1"/>
</dbReference>
<dbReference type="InterPro" id="IPR018202">
    <property type="entry name" value="Ser_caboxypep_ser_AS"/>
</dbReference>
<protein>
    <recommendedName>
        <fullName evidence="1">Carboxypeptidase</fullName>
        <ecNumber evidence="1">3.4.16.-</ecNumber>
    </recommendedName>
</protein>
<keyword evidence="1" id="KW-0645">Protease</keyword>
<keyword evidence="3" id="KW-1185">Reference proteome</keyword>
<evidence type="ECO:0000313" key="3">
    <source>
        <dbReference type="Proteomes" id="UP000692954"/>
    </source>
</evidence>
<proteinExistence type="inferred from homology"/>